<dbReference type="InterPro" id="IPR011598">
    <property type="entry name" value="bHLH_dom"/>
</dbReference>
<evidence type="ECO:0000313" key="7">
    <source>
        <dbReference type="Proteomes" id="UP000716291"/>
    </source>
</evidence>
<dbReference type="InterPro" id="IPR036638">
    <property type="entry name" value="HLH_DNA-bd_sf"/>
</dbReference>
<dbReference type="SMART" id="SM00353">
    <property type="entry name" value="HLH"/>
    <property type="match status" value="1"/>
</dbReference>
<dbReference type="GO" id="GO:0003677">
    <property type="term" value="F:DNA binding"/>
    <property type="evidence" value="ECO:0007669"/>
    <property type="project" value="UniProtKB-KW"/>
</dbReference>
<dbReference type="PROSITE" id="PS50888">
    <property type="entry name" value="BHLH"/>
    <property type="match status" value="1"/>
</dbReference>
<evidence type="ECO:0000256" key="1">
    <source>
        <dbReference type="ARBA" id="ARBA00023125"/>
    </source>
</evidence>
<reference evidence="6" key="1">
    <citation type="journal article" date="2020" name="Microb. Genom.">
        <title>Genetic diversity of clinical and environmental Mucorales isolates obtained from an investigation of mucormycosis cases among solid organ transplant recipients.</title>
        <authorList>
            <person name="Nguyen M.H."/>
            <person name="Kaul D."/>
            <person name="Muto C."/>
            <person name="Cheng S.J."/>
            <person name="Richter R.A."/>
            <person name="Bruno V.M."/>
            <person name="Liu G."/>
            <person name="Beyhan S."/>
            <person name="Sundermann A.J."/>
            <person name="Mounaud S."/>
            <person name="Pasculle A.W."/>
            <person name="Nierman W.C."/>
            <person name="Driscoll E."/>
            <person name="Cumbie R."/>
            <person name="Clancy C.J."/>
            <person name="Dupont C.L."/>
        </authorList>
    </citation>
    <scope>NUCLEOTIDE SEQUENCE</scope>
    <source>
        <strain evidence="6">GL11</strain>
    </source>
</reference>
<dbReference type="AlphaFoldDB" id="A0A9P6X282"/>
<feature type="region of interest" description="Disordered" evidence="4">
    <location>
        <begin position="1"/>
        <end position="26"/>
    </location>
</feature>
<proteinExistence type="predicted"/>
<keyword evidence="7" id="KW-1185">Reference proteome</keyword>
<accession>A0A9P6X282</accession>
<evidence type="ECO:0000259" key="5">
    <source>
        <dbReference type="PROSITE" id="PS50888"/>
    </source>
</evidence>
<evidence type="ECO:0000313" key="6">
    <source>
        <dbReference type="EMBL" id="KAG1303518.1"/>
    </source>
</evidence>
<comment type="caution">
    <text evidence="6">The sequence shown here is derived from an EMBL/GenBank/DDBJ whole genome shotgun (WGS) entry which is preliminary data.</text>
</comment>
<evidence type="ECO:0000256" key="4">
    <source>
        <dbReference type="SAM" id="MobiDB-lite"/>
    </source>
</evidence>
<keyword evidence="1" id="KW-0238">DNA-binding</keyword>
<dbReference type="GO" id="GO:0003700">
    <property type="term" value="F:DNA-binding transcription factor activity"/>
    <property type="evidence" value="ECO:0007669"/>
    <property type="project" value="InterPro"/>
</dbReference>
<dbReference type="PANTHER" id="PTHR47787:SF1">
    <property type="entry name" value="CENTROMERE-BINDING PROTEIN 1"/>
    <property type="match status" value="1"/>
</dbReference>
<name>A0A9P6X282_RHIOR</name>
<dbReference type="SUPFAM" id="SSF47459">
    <property type="entry name" value="HLH, helix-loop-helix DNA-binding domain"/>
    <property type="match status" value="1"/>
</dbReference>
<dbReference type="CDD" id="cd11398">
    <property type="entry name" value="bHLHzip_scCBP1"/>
    <property type="match status" value="1"/>
</dbReference>
<sequence>MKRQRNSKDNEHCNHLGNKESSQDSVIEAKTEELTVKRKKGEQVPENSDVLWTMTPQQSADLKALHESIQLGTATTNHHQQEENDASSTEDNAAQPIVIPNEEEQRPPVGSEEWHRRRRESHKLVERKRREAINDGINEIARIVPGCEKNKGSILSRAVSYIKQLKEQEVAILEKSSLEKLLTEQTINQLKQQVDMLKEHIKELARQSDNLRAELDTVKTENNYLKDRLQPFEKLKE</sequence>
<feature type="coiled-coil region" evidence="3">
    <location>
        <begin position="173"/>
        <end position="228"/>
    </location>
</feature>
<dbReference type="Pfam" id="PF00010">
    <property type="entry name" value="HLH"/>
    <property type="match status" value="1"/>
</dbReference>
<dbReference type="GO" id="GO:0046983">
    <property type="term" value="F:protein dimerization activity"/>
    <property type="evidence" value="ECO:0007669"/>
    <property type="project" value="InterPro"/>
</dbReference>
<dbReference type="PANTHER" id="PTHR47787">
    <property type="entry name" value="CENTROMERE-BINDING PROTEIN 1"/>
    <property type="match status" value="1"/>
</dbReference>
<protein>
    <recommendedName>
        <fullName evidence="5">BHLH domain-containing protein</fullName>
    </recommendedName>
</protein>
<dbReference type="Proteomes" id="UP000716291">
    <property type="component" value="Unassembled WGS sequence"/>
</dbReference>
<keyword evidence="2" id="KW-0539">Nucleus</keyword>
<organism evidence="6 7">
    <name type="scientific">Rhizopus oryzae</name>
    <name type="common">Mucormycosis agent</name>
    <name type="synonym">Rhizopus arrhizus var. delemar</name>
    <dbReference type="NCBI Taxonomy" id="64495"/>
    <lineage>
        <taxon>Eukaryota</taxon>
        <taxon>Fungi</taxon>
        <taxon>Fungi incertae sedis</taxon>
        <taxon>Mucoromycota</taxon>
        <taxon>Mucoromycotina</taxon>
        <taxon>Mucoromycetes</taxon>
        <taxon>Mucorales</taxon>
        <taxon>Mucorineae</taxon>
        <taxon>Rhizopodaceae</taxon>
        <taxon>Rhizopus</taxon>
    </lineage>
</organism>
<dbReference type="OrthoDB" id="71302at2759"/>
<dbReference type="InterPro" id="IPR047206">
    <property type="entry name" value="bHLHzip_scCBP1-like"/>
</dbReference>
<evidence type="ECO:0000256" key="3">
    <source>
        <dbReference type="SAM" id="Coils"/>
    </source>
</evidence>
<feature type="region of interest" description="Disordered" evidence="4">
    <location>
        <begin position="65"/>
        <end position="125"/>
    </location>
</feature>
<keyword evidence="3" id="KW-0175">Coiled coil</keyword>
<dbReference type="GO" id="GO:0005634">
    <property type="term" value="C:nucleus"/>
    <property type="evidence" value="ECO:0007669"/>
    <property type="project" value="TreeGrafter"/>
</dbReference>
<evidence type="ECO:0000256" key="2">
    <source>
        <dbReference type="ARBA" id="ARBA00023242"/>
    </source>
</evidence>
<dbReference type="EMBL" id="JAANQT010001951">
    <property type="protein sequence ID" value="KAG1303518.1"/>
    <property type="molecule type" value="Genomic_DNA"/>
</dbReference>
<dbReference type="Gene3D" id="4.10.280.10">
    <property type="entry name" value="Helix-loop-helix DNA-binding domain"/>
    <property type="match status" value="1"/>
</dbReference>
<gene>
    <name evidence="6" type="ORF">G6F64_010002</name>
</gene>
<feature type="domain" description="BHLH" evidence="5">
    <location>
        <begin position="117"/>
        <end position="165"/>
    </location>
</feature>